<dbReference type="GeneID" id="83729070"/>
<name>A0A9X2Q4M0_9BACT</name>
<dbReference type="EMBL" id="JANUAE010000001">
    <property type="protein sequence ID" value="MCS3708563.1"/>
    <property type="molecule type" value="Genomic_DNA"/>
</dbReference>
<feature type="compositionally biased region" description="Polar residues" evidence="1">
    <location>
        <begin position="60"/>
        <end position="70"/>
    </location>
</feature>
<accession>A0A9X2Q4M0</accession>
<protein>
    <submittedName>
        <fullName evidence="2">Uncharacterized protein</fullName>
    </submittedName>
</protein>
<reference evidence="2" key="1">
    <citation type="submission" date="2022-08" db="EMBL/GenBank/DDBJ databases">
        <title>Genomic Encyclopedia of Type Strains, Phase V (KMG-V): Genome sequencing to study the core and pangenomes of soil and plant-associated prokaryotes.</title>
        <authorList>
            <person name="Whitman W."/>
        </authorList>
    </citation>
    <scope>NUCLEOTIDE SEQUENCE</scope>
    <source>
        <strain evidence="2">SP3049</strain>
    </source>
</reference>
<evidence type="ECO:0000313" key="3">
    <source>
        <dbReference type="Proteomes" id="UP001155057"/>
    </source>
</evidence>
<dbReference type="RefSeq" id="WP_240331592.1">
    <property type="nucleotide sequence ID" value="NZ_CALTSD010000010.1"/>
</dbReference>
<organism evidence="2 3">
    <name type="scientific">Salinibacter ruber</name>
    <dbReference type="NCBI Taxonomy" id="146919"/>
    <lineage>
        <taxon>Bacteria</taxon>
        <taxon>Pseudomonadati</taxon>
        <taxon>Rhodothermota</taxon>
        <taxon>Rhodothermia</taxon>
        <taxon>Rhodothermales</taxon>
        <taxon>Salinibacteraceae</taxon>
        <taxon>Salinibacter</taxon>
    </lineage>
</organism>
<evidence type="ECO:0000256" key="1">
    <source>
        <dbReference type="SAM" id="MobiDB-lite"/>
    </source>
</evidence>
<dbReference type="Proteomes" id="UP001155057">
    <property type="component" value="Unassembled WGS sequence"/>
</dbReference>
<evidence type="ECO:0000313" key="2">
    <source>
        <dbReference type="EMBL" id="MCS3708563.1"/>
    </source>
</evidence>
<feature type="region of interest" description="Disordered" evidence="1">
    <location>
        <begin position="35"/>
        <end position="70"/>
    </location>
</feature>
<comment type="caution">
    <text evidence="2">The sequence shown here is derived from an EMBL/GenBank/DDBJ whole genome shotgun (WGS) entry which is preliminary data.</text>
</comment>
<sequence length="70" mass="7549">MNDRLPSLPIEAREQHPYRSLYAALLLQNVQDAISDALPNDDSHDSGDGGASPHPHPRPASTSFSSVTRA</sequence>
<gene>
    <name evidence="2" type="ORF">GGP61_000150</name>
</gene>
<dbReference type="AlphaFoldDB" id="A0A9X2Q4M0"/>
<proteinExistence type="predicted"/>